<feature type="binding site" evidence="7">
    <location>
        <position position="95"/>
    </location>
    <ligand>
        <name>substrate</name>
    </ligand>
</feature>
<evidence type="ECO:0000256" key="3">
    <source>
        <dbReference type="ARBA" id="ARBA00022741"/>
    </source>
</evidence>
<dbReference type="PANTHER" id="PTHR21087:SF16">
    <property type="entry name" value="SHIKIMATE KINASE 1, CHLOROPLASTIC"/>
    <property type="match status" value="1"/>
</dbReference>
<dbReference type="GO" id="GO:0009073">
    <property type="term" value="P:aromatic amino acid family biosynthetic process"/>
    <property type="evidence" value="ECO:0007669"/>
    <property type="project" value="UniProtKB-KW"/>
</dbReference>
<dbReference type="AlphaFoldDB" id="A0A839QL16"/>
<keyword evidence="7" id="KW-0460">Magnesium</keyword>
<dbReference type="GO" id="GO:0000287">
    <property type="term" value="F:magnesium ion binding"/>
    <property type="evidence" value="ECO:0007669"/>
    <property type="project" value="UniProtKB-UniRule"/>
</dbReference>
<comment type="function">
    <text evidence="7">Catalyzes the specific phosphorylation of the 3-hydroxyl group of shikimic acid using ATP as a cosubstrate.</text>
</comment>
<dbReference type="PRINTS" id="PR01100">
    <property type="entry name" value="SHIKIMTKNASE"/>
</dbReference>
<evidence type="ECO:0000313" key="8">
    <source>
        <dbReference type="EMBL" id="MBB2995275.1"/>
    </source>
</evidence>
<keyword evidence="9" id="KW-1185">Reference proteome</keyword>
<feature type="binding site" evidence="7">
    <location>
        <position position="30"/>
    </location>
    <ligand>
        <name>Mg(2+)</name>
        <dbReference type="ChEBI" id="CHEBI:18420"/>
    </ligand>
</feature>
<dbReference type="EMBL" id="JACHVS010000001">
    <property type="protein sequence ID" value="MBB2995275.1"/>
    <property type="molecule type" value="Genomic_DNA"/>
</dbReference>
<dbReference type="EC" id="2.7.1.71" evidence="7"/>
<keyword evidence="2 7" id="KW-0808">Transferase</keyword>
<keyword evidence="7" id="KW-0963">Cytoplasm</keyword>
<organism evidence="8 9">
    <name type="scientific">Paeniglutamicibacter cryotolerans</name>
    <dbReference type="NCBI Taxonomy" id="670079"/>
    <lineage>
        <taxon>Bacteria</taxon>
        <taxon>Bacillati</taxon>
        <taxon>Actinomycetota</taxon>
        <taxon>Actinomycetes</taxon>
        <taxon>Micrococcales</taxon>
        <taxon>Micrococcaceae</taxon>
        <taxon>Paeniglutamicibacter</taxon>
    </lineage>
</organism>
<feature type="binding site" evidence="7">
    <location>
        <begin position="26"/>
        <end position="31"/>
    </location>
    <ligand>
        <name>ATP</name>
        <dbReference type="ChEBI" id="CHEBI:30616"/>
    </ligand>
</feature>
<dbReference type="SUPFAM" id="SSF52540">
    <property type="entry name" value="P-loop containing nucleoside triphosphate hydrolases"/>
    <property type="match status" value="1"/>
</dbReference>
<keyword evidence="3 7" id="KW-0547">Nucleotide-binding</keyword>
<feature type="binding site" evidence="7">
    <location>
        <position position="71"/>
    </location>
    <ligand>
        <name>substrate</name>
    </ligand>
</feature>
<dbReference type="RefSeq" id="WP_246380400.1">
    <property type="nucleotide sequence ID" value="NZ_BAABGK010000022.1"/>
</dbReference>
<comment type="caution">
    <text evidence="8">The sequence shown here is derived from an EMBL/GenBank/DDBJ whole genome shotgun (WGS) entry which is preliminary data.</text>
</comment>
<evidence type="ECO:0000313" key="9">
    <source>
        <dbReference type="Proteomes" id="UP000523000"/>
    </source>
</evidence>
<comment type="subunit">
    <text evidence="7">Monomer.</text>
</comment>
<keyword evidence="5 7" id="KW-0067">ATP-binding</keyword>
<protein>
    <recommendedName>
        <fullName evidence="7">Shikimate kinase</fullName>
        <shortName evidence="7">SK</shortName>
        <ecNumber evidence="7">2.7.1.71</ecNumber>
    </recommendedName>
</protein>
<dbReference type="PANTHER" id="PTHR21087">
    <property type="entry name" value="SHIKIMATE KINASE"/>
    <property type="match status" value="1"/>
</dbReference>
<evidence type="ECO:0000256" key="2">
    <source>
        <dbReference type="ARBA" id="ARBA00022679"/>
    </source>
</evidence>
<dbReference type="GO" id="GO:0005524">
    <property type="term" value="F:ATP binding"/>
    <property type="evidence" value="ECO:0007669"/>
    <property type="project" value="UniProtKB-UniRule"/>
</dbReference>
<dbReference type="GO" id="GO:0005829">
    <property type="term" value="C:cytosol"/>
    <property type="evidence" value="ECO:0007669"/>
    <property type="project" value="TreeGrafter"/>
</dbReference>
<reference evidence="8 9" key="1">
    <citation type="submission" date="2020-08" db="EMBL/GenBank/DDBJ databases">
        <title>Sequencing the genomes of 1000 actinobacteria strains.</title>
        <authorList>
            <person name="Klenk H.-P."/>
        </authorList>
    </citation>
    <scope>NUCLEOTIDE SEQUENCE [LARGE SCALE GENOMIC DNA]</scope>
    <source>
        <strain evidence="8 9">DSM 22826</strain>
    </source>
</reference>
<sequence>MMHEESTMPATAEQQPRPIVMVGNAASGKSAVGRATAGELKWPFVDSDQVIVARYGGITDIFATGGEAQFRRYEAEVIREIIAERVGPYVLSVGGGATMDPGTRELLAGLTVIWLDVDLATVLPRLTGRTDRPIMNGNVAETWTARDQERRPVFEQLADIRIDARGATAARAVAREIARRIPTRTA</sequence>
<feature type="binding site" evidence="7">
    <location>
        <position position="150"/>
    </location>
    <ligand>
        <name>substrate</name>
    </ligand>
</feature>
<dbReference type="CDD" id="cd00464">
    <property type="entry name" value="SK"/>
    <property type="match status" value="1"/>
</dbReference>
<dbReference type="GO" id="GO:0004765">
    <property type="term" value="F:shikimate kinase activity"/>
    <property type="evidence" value="ECO:0007669"/>
    <property type="project" value="UniProtKB-UniRule"/>
</dbReference>
<feature type="binding site" evidence="7">
    <location>
        <position position="132"/>
    </location>
    <ligand>
        <name>ATP</name>
        <dbReference type="ChEBI" id="CHEBI:30616"/>
    </ligand>
</feature>
<keyword evidence="4 7" id="KW-0418">Kinase</keyword>
<evidence type="ECO:0000256" key="7">
    <source>
        <dbReference type="HAMAP-Rule" id="MF_00109"/>
    </source>
</evidence>
<dbReference type="InterPro" id="IPR031322">
    <property type="entry name" value="Shikimate/glucono_kinase"/>
</dbReference>
<gene>
    <name evidence="7" type="primary">aroK</name>
    <name evidence="8" type="ORF">E9229_001466</name>
</gene>
<dbReference type="UniPathway" id="UPA00053">
    <property type="reaction ID" value="UER00088"/>
</dbReference>
<evidence type="ECO:0000256" key="4">
    <source>
        <dbReference type="ARBA" id="ARBA00022777"/>
    </source>
</evidence>
<evidence type="ECO:0000256" key="6">
    <source>
        <dbReference type="ARBA" id="ARBA00023141"/>
    </source>
</evidence>
<dbReference type="InterPro" id="IPR027417">
    <property type="entry name" value="P-loop_NTPase"/>
</dbReference>
<feature type="binding site" evidence="7">
    <location>
        <position position="48"/>
    </location>
    <ligand>
        <name>substrate</name>
    </ligand>
</feature>
<dbReference type="Pfam" id="PF01202">
    <property type="entry name" value="SKI"/>
    <property type="match status" value="1"/>
</dbReference>
<comment type="catalytic activity">
    <reaction evidence="7">
        <text>shikimate + ATP = 3-phosphoshikimate + ADP + H(+)</text>
        <dbReference type="Rhea" id="RHEA:13121"/>
        <dbReference type="ChEBI" id="CHEBI:15378"/>
        <dbReference type="ChEBI" id="CHEBI:30616"/>
        <dbReference type="ChEBI" id="CHEBI:36208"/>
        <dbReference type="ChEBI" id="CHEBI:145989"/>
        <dbReference type="ChEBI" id="CHEBI:456216"/>
        <dbReference type="EC" id="2.7.1.71"/>
    </reaction>
</comment>
<keyword evidence="1 7" id="KW-0028">Amino-acid biosynthesis</keyword>
<keyword evidence="7" id="KW-0479">Metal-binding</keyword>
<comment type="pathway">
    <text evidence="7">Metabolic intermediate biosynthesis; chorismate biosynthesis; chorismate from D-erythrose 4-phosphate and phosphoenolpyruvate: step 5/7.</text>
</comment>
<evidence type="ECO:0000256" key="1">
    <source>
        <dbReference type="ARBA" id="ARBA00022605"/>
    </source>
</evidence>
<dbReference type="GO" id="GO:0009423">
    <property type="term" value="P:chorismate biosynthetic process"/>
    <property type="evidence" value="ECO:0007669"/>
    <property type="project" value="UniProtKB-UniRule"/>
</dbReference>
<comment type="similarity">
    <text evidence="7">Belongs to the shikimate kinase family.</text>
</comment>
<accession>A0A839QL16</accession>
<name>A0A839QL16_9MICC</name>
<comment type="subcellular location">
    <subcellularLocation>
        <location evidence="7">Cytoplasm</location>
    </subcellularLocation>
</comment>
<dbReference type="HAMAP" id="MF_00109">
    <property type="entry name" value="Shikimate_kinase"/>
    <property type="match status" value="1"/>
</dbReference>
<keyword evidence="6 7" id="KW-0057">Aromatic amino acid biosynthesis</keyword>
<dbReference type="InterPro" id="IPR000623">
    <property type="entry name" value="Shikimate_kinase/TSH1"/>
</dbReference>
<comment type="caution">
    <text evidence="7">Lacks conserved residue(s) required for the propagation of feature annotation.</text>
</comment>
<evidence type="ECO:0000256" key="5">
    <source>
        <dbReference type="ARBA" id="ARBA00022840"/>
    </source>
</evidence>
<comment type="cofactor">
    <cofactor evidence="7">
        <name>Mg(2+)</name>
        <dbReference type="ChEBI" id="CHEBI:18420"/>
    </cofactor>
    <text evidence="7">Binds 1 Mg(2+) ion per subunit.</text>
</comment>
<dbReference type="GO" id="GO:0008652">
    <property type="term" value="P:amino acid biosynthetic process"/>
    <property type="evidence" value="ECO:0007669"/>
    <property type="project" value="UniProtKB-KW"/>
</dbReference>
<dbReference type="Gene3D" id="3.40.50.300">
    <property type="entry name" value="P-loop containing nucleotide triphosphate hydrolases"/>
    <property type="match status" value="1"/>
</dbReference>
<proteinExistence type="inferred from homology"/>
<dbReference type="Proteomes" id="UP000523000">
    <property type="component" value="Unassembled WGS sequence"/>
</dbReference>